<keyword evidence="4" id="KW-0813">Transport</keyword>
<accession>A0ABQ9F071</accession>
<dbReference type="Pfam" id="PF00042">
    <property type="entry name" value="Globin"/>
    <property type="match status" value="1"/>
</dbReference>
<dbReference type="PANTHER" id="PTHR46458">
    <property type="entry name" value="BLR2807 PROTEIN"/>
    <property type="match status" value="1"/>
</dbReference>
<comment type="similarity">
    <text evidence="4">Belongs to the globin family.</text>
</comment>
<name>A0ABQ9F071_TEGGR</name>
<feature type="domain" description="Globin" evidence="5">
    <location>
        <begin position="56"/>
        <end position="206"/>
    </location>
</feature>
<evidence type="ECO:0000313" key="7">
    <source>
        <dbReference type="Proteomes" id="UP001217089"/>
    </source>
</evidence>
<protein>
    <recommendedName>
        <fullName evidence="5">Globin domain-containing protein</fullName>
    </recommendedName>
</protein>
<evidence type="ECO:0000313" key="6">
    <source>
        <dbReference type="EMBL" id="KAJ8309520.1"/>
    </source>
</evidence>
<keyword evidence="1 4" id="KW-0349">Heme</keyword>
<dbReference type="PROSITE" id="PS01033">
    <property type="entry name" value="GLOBIN"/>
    <property type="match status" value="1"/>
</dbReference>
<dbReference type="Gene3D" id="1.10.490.10">
    <property type="entry name" value="Globins"/>
    <property type="match status" value="1"/>
</dbReference>
<evidence type="ECO:0000256" key="3">
    <source>
        <dbReference type="ARBA" id="ARBA00023004"/>
    </source>
</evidence>
<gene>
    <name evidence="6" type="ORF">KUTeg_014394</name>
</gene>
<evidence type="ECO:0000259" key="5">
    <source>
        <dbReference type="PROSITE" id="PS01033"/>
    </source>
</evidence>
<dbReference type="InterPro" id="IPR000971">
    <property type="entry name" value="Globin"/>
</dbReference>
<keyword evidence="2" id="KW-0479">Metal-binding</keyword>
<reference evidence="6 7" key="1">
    <citation type="submission" date="2022-12" db="EMBL/GenBank/DDBJ databases">
        <title>Chromosome-level genome of Tegillarca granosa.</title>
        <authorList>
            <person name="Kim J."/>
        </authorList>
    </citation>
    <scope>NUCLEOTIDE SEQUENCE [LARGE SCALE GENOMIC DNA]</scope>
    <source>
        <strain evidence="6">Teg-2019</strain>
        <tissue evidence="6">Adductor muscle</tissue>
    </source>
</reference>
<evidence type="ECO:0000256" key="4">
    <source>
        <dbReference type="RuleBase" id="RU000356"/>
    </source>
</evidence>
<evidence type="ECO:0000256" key="2">
    <source>
        <dbReference type="ARBA" id="ARBA00022723"/>
    </source>
</evidence>
<sequence>MGCTLTATEPRRVHSMKSEPVSSNAIHTTILEEVKQMKKPEKIKERTSSVLDNRIPLSSRQKFQIVKSWKGIERNIKTTGINMFLRLFEANDEIMQLFVFIGGYKTVTELRESESLVGHVTMVMHTIDEAITSLDDSEYVINMLQSIGKSHKTRLKDFDPNQFWKIEDPFLLAVKETLGDRYTSNMENIYNLTIRFILETLIEGFNLG</sequence>
<keyword evidence="3" id="KW-0408">Iron</keyword>
<evidence type="ECO:0000256" key="1">
    <source>
        <dbReference type="ARBA" id="ARBA00022617"/>
    </source>
</evidence>
<dbReference type="InterPro" id="IPR012292">
    <property type="entry name" value="Globin/Proto"/>
</dbReference>
<dbReference type="InterPro" id="IPR050532">
    <property type="entry name" value="Globin-like_OT"/>
</dbReference>
<dbReference type="PANTHER" id="PTHR46458:SF5">
    <property type="entry name" value="GLOBIN FAMILY PROFILE DOMAIN-CONTAINING PROTEIN"/>
    <property type="match status" value="1"/>
</dbReference>
<dbReference type="InterPro" id="IPR009050">
    <property type="entry name" value="Globin-like_sf"/>
</dbReference>
<dbReference type="Proteomes" id="UP001217089">
    <property type="component" value="Unassembled WGS sequence"/>
</dbReference>
<keyword evidence="7" id="KW-1185">Reference proteome</keyword>
<organism evidence="6 7">
    <name type="scientific">Tegillarca granosa</name>
    <name type="common">Malaysian cockle</name>
    <name type="synonym">Anadara granosa</name>
    <dbReference type="NCBI Taxonomy" id="220873"/>
    <lineage>
        <taxon>Eukaryota</taxon>
        <taxon>Metazoa</taxon>
        <taxon>Spiralia</taxon>
        <taxon>Lophotrochozoa</taxon>
        <taxon>Mollusca</taxon>
        <taxon>Bivalvia</taxon>
        <taxon>Autobranchia</taxon>
        <taxon>Pteriomorphia</taxon>
        <taxon>Arcoida</taxon>
        <taxon>Arcoidea</taxon>
        <taxon>Arcidae</taxon>
        <taxon>Tegillarca</taxon>
    </lineage>
</organism>
<dbReference type="SUPFAM" id="SSF46458">
    <property type="entry name" value="Globin-like"/>
    <property type="match status" value="1"/>
</dbReference>
<comment type="caution">
    <text evidence="6">The sequence shown here is derived from an EMBL/GenBank/DDBJ whole genome shotgun (WGS) entry which is preliminary data.</text>
</comment>
<dbReference type="EMBL" id="JARBDR010000657">
    <property type="protein sequence ID" value="KAJ8309520.1"/>
    <property type="molecule type" value="Genomic_DNA"/>
</dbReference>
<proteinExistence type="inferred from homology"/>
<keyword evidence="4" id="KW-0561">Oxygen transport</keyword>